<gene>
    <name evidence="1" type="ORF">PSON_ATCC_30995.1.T0400138</name>
</gene>
<name>A0A8S1MIA2_9CILI</name>
<evidence type="ECO:0000313" key="1">
    <source>
        <dbReference type="EMBL" id="CAD8080240.1"/>
    </source>
</evidence>
<sequence length="116" mass="13590">MGICISTNQSGLLINNTDIKNNDEKYNYSLEENQIDVESPEICLLDTNELHKNSVKATKEQCQREQVNRIVNVHDQSNSQRYFFVYDQLYNVKRKVPKLKSISQSTLIQKRKQQIL</sequence>
<proteinExistence type="predicted"/>
<comment type="caution">
    <text evidence="1">The sequence shown here is derived from an EMBL/GenBank/DDBJ whole genome shotgun (WGS) entry which is preliminary data.</text>
</comment>
<dbReference type="EMBL" id="CAJJDN010000040">
    <property type="protein sequence ID" value="CAD8080240.1"/>
    <property type="molecule type" value="Genomic_DNA"/>
</dbReference>
<reference evidence="1" key="1">
    <citation type="submission" date="2021-01" db="EMBL/GenBank/DDBJ databases">
        <authorList>
            <consortium name="Genoscope - CEA"/>
            <person name="William W."/>
        </authorList>
    </citation>
    <scope>NUCLEOTIDE SEQUENCE</scope>
</reference>
<dbReference type="AlphaFoldDB" id="A0A8S1MIA2"/>
<accession>A0A8S1MIA2</accession>
<dbReference type="Proteomes" id="UP000692954">
    <property type="component" value="Unassembled WGS sequence"/>
</dbReference>
<keyword evidence="2" id="KW-1185">Reference proteome</keyword>
<organism evidence="1 2">
    <name type="scientific">Paramecium sonneborni</name>
    <dbReference type="NCBI Taxonomy" id="65129"/>
    <lineage>
        <taxon>Eukaryota</taxon>
        <taxon>Sar</taxon>
        <taxon>Alveolata</taxon>
        <taxon>Ciliophora</taxon>
        <taxon>Intramacronucleata</taxon>
        <taxon>Oligohymenophorea</taxon>
        <taxon>Peniculida</taxon>
        <taxon>Parameciidae</taxon>
        <taxon>Paramecium</taxon>
    </lineage>
</organism>
<evidence type="ECO:0000313" key="2">
    <source>
        <dbReference type="Proteomes" id="UP000692954"/>
    </source>
</evidence>
<protein>
    <submittedName>
        <fullName evidence="1">Uncharacterized protein</fullName>
    </submittedName>
</protein>